<keyword evidence="13" id="KW-1185">Reference proteome</keyword>
<dbReference type="HAMAP" id="MF_00392">
    <property type="entry name" value="LpxB"/>
    <property type="match status" value="1"/>
</dbReference>
<evidence type="ECO:0000256" key="6">
    <source>
        <dbReference type="ARBA" id="ARBA00022556"/>
    </source>
</evidence>
<dbReference type="KEGG" id="smaa:IT774_12680"/>
<name>A0A7S9DW22_9ALTE</name>
<evidence type="ECO:0000256" key="7">
    <source>
        <dbReference type="ARBA" id="ARBA00022676"/>
    </source>
</evidence>
<dbReference type="Proteomes" id="UP000595095">
    <property type="component" value="Chromosome"/>
</dbReference>
<dbReference type="Pfam" id="PF02684">
    <property type="entry name" value="LpxB"/>
    <property type="match status" value="1"/>
</dbReference>
<dbReference type="AlphaFoldDB" id="A0A7S9DW22"/>
<proteinExistence type="inferred from homology"/>
<evidence type="ECO:0000256" key="10">
    <source>
        <dbReference type="ARBA" id="ARBA00048975"/>
    </source>
</evidence>
<dbReference type="PANTHER" id="PTHR30372">
    <property type="entry name" value="LIPID-A-DISACCHARIDE SYNTHASE"/>
    <property type="match status" value="1"/>
</dbReference>
<evidence type="ECO:0000256" key="4">
    <source>
        <dbReference type="ARBA" id="ARBA00020902"/>
    </source>
</evidence>
<evidence type="ECO:0000256" key="8">
    <source>
        <dbReference type="ARBA" id="ARBA00022679"/>
    </source>
</evidence>
<keyword evidence="7 11" id="KW-0328">Glycosyltransferase</keyword>
<organism evidence="12 13">
    <name type="scientific">Salinimonas marina</name>
    <dbReference type="NCBI Taxonomy" id="2785918"/>
    <lineage>
        <taxon>Bacteria</taxon>
        <taxon>Pseudomonadati</taxon>
        <taxon>Pseudomonadota</taxon>
        <taxon>Gammaproteobacteria</taxon>
        <taxon>Alteromonadales</taxon>
        <taxon>Alteromonadaceae</taxon>
        <taxon>Alteromonas/Salinimonas group</taxon>
        <taxon>Salinimonas</taxon>
    </lineage>
</organism>
<gene>
    <name evidence="11 12" type="primary">lpxB</name>
    <name evidence="12" type="ORF">IT774_12680</name>
</gene>
<dbReference type="RefSeq" id="WP_195810085.1">
    <property type="nucleotide sequence ID" value="NZ_CP064795.1"/>
</dbReference>
<comment type="function">
    <text evidence="1 11">Condensation of UDP-2,3-diacylglucosamine and 2,3-diacylglucosamine-1-phosphate to form lipid A disaccharide, a precursor of lipid A, a phosphorylated glycolipid that anchors the lipopolysaccharide to the outer membrane of the cell.</text>
</comment>
<dbReference type="EMBL" id="CP064795">
    <property type="protein sequence ID" value="QPG04994.1"/>
    <property type="molecule type" value="Genomic_DNA"/>
</dbReference>
<dbReference type="SUPFAM" id="SSF53756">
    <property type="entry name" value="UDP-Glycosyltransferase/glycogen phosphorylase"/>
    <property type="match status" value="1"/>
</dbReference>
<keyword evidence="9 11" id="KW-0443">Lipid metabolism</keyword>
<dbReference type="InterPro" id="IPR003835">
    <property type="entry name" value="Glyco_trans_19"/>
</dbReference>
<protein>
    <recommendedName>
        <fullName evidence="4 11">Lipid-A-disaccharide synthase</fullName>
        <ecNumber evidence="3 11">2.4.1.182</ecNumber>
    </recommendedName>
</protein>
<evidence type="ECO:0000313" key="12">
    <source>
        <dbReference type="EMBL" id="QPG04994.1"/>
    </source>
</evidence>
<evidence type="ECO:0000256" key="9">
    <source>
        <dbReference type="ARBA" id="ARBA00023098"/>
    </source>
</evidence>
<dbReference type="GO" id="GO:0005543">
    <property type="term" value="F:phospholipid binding"/>
    <property type="evidence" value="ECO:0007669"/>
    <property type="project" value="TreeGrafter"/>
</dbReference>
<keyword evidence="8 11" id="KW-0808">Transferase</keyword>
<evidence type="ECO:0000256" key="1">
    <source>
        <dbReference type="ARBA" id="ARBA00002056"/>
    </source>
</evidence>
<comment type="catalytic activity">
    <reaction evidence="10 11">
        <text>a lipid X + a UDP-2-N,3-O-bis[(3R)-3-hydroxyacyl]-alpha-D-glucosamine = a lipid A disaccharide + UDP + H(+)</text>
        <dbReference type="Rhea" id="RHEA:67828"/>
        <dbReference type="ChEBI" id="CHEBI:15378"/>
        <dbReference type="ChEBI" id="CHEBI:58223"/>
        <dbReference type="ChEBI" id="CHEBI:137748"/>
        <dbReference type="ChEBI" id="CHEBI:176338"/>
        <dbReference type="ChEBI" id="CHEBI:176343"/>
        <dbReference type="EC" id="2.4.1.182"/>
    </reaction>
</comment>
<accession>A0A7S9DW22</accession>
<comment type="pathway">
    <text evidence="11">Bacterial outer membrane biogenesis; LPS lipid A biosynthesis.</text>
</comment>
<evidence type="ECO:0000256" key="2">
    <source>
        <dbReference type="ARBA" id="ARBA00007868"/>
    </source>
</evidence>
<dbReference type="EC" id="2.4.1.182" evidence="3 11"/>
<evidence type="ECO:0000256" key="5">
    <source>
        <dbReference type="ARBA" id="ARBA00022516"/>
    </source>
</evidence>
<evidence type="ECO:0000313" key="13">
    <source>
        <dbReference type="Proteomes" id="UP000595095"/>
    </source>
</evidence>
<reference evidence="12 13" key="1">
    <citation type="submission" date="2020-11" db="EMBL/GenBank/DDBJ databases">
        <title>Complete genome sequence for Salinimonas sp. strain G2-b.</title>
        <authorList>
            <person name="Park S.-J."/>
        </authorList>
    </citation>
    <scope>NUCLEOTIDE SEQUENCE [LARGE SCALE GENOMIC DNA]</scope>
    <source>
        <strain evidence="12 13">G2-b</strain>
    </source>
</reference>
<dbReference type="PANTHER" id="PTHR30372:SF4">
    <property type="entry name" value="LIPID-A-DISACCHARIDE SYNTHASE, MITOCHONDRIAL-RELATED"/>
    <property type="match status" value="1"/>
</dbReference>
<dbReference type="GO" id="GO:0008915">
    <property type="term" value="F:lipid-A-disaccharide synthase activity"/>
    <property type="evidence" value="ECO:0007669"/>
    <property type="project" value="UniProtKB-UniRule"/>
</dbReference>
<dbReference type="NCBIfam" id="TIGR00215">
    <property type="entry name" value="lpxB"/>
    <property type="match status" value="1"/>
</dbReference>
<keyword evidence="5 11" id="KW-0444">Lipid biosynthesis</keyword>
<sequence length="385" mass="42481">MTSKPLRIGVVAGEPSGDVLAAGMIAQIKQQHPDAIIEGIGGDHMIAAGCHSLFDMETLSVMGLFEVLSHLPAILKIKKGLIAHFEKHPPDIFVGVDAPDFNLRIEKALKQKGIKTVHYVSPTVWAWRESRIHNIARATHCVLGLFPFEEQVYQKYQVPYRFVGHTLADSIELTPAQQPAREALGLDLTAPVMAVLPGSRNGEVSKLLPIFLATIDCVLQQKPDCRFVIAAANQHRFSFIDSFLKEHAEQLYRQGTIVLTKGNARQAMIASDVILLASGTATLEAMLCKRPMVAAYKLSAMTYKVMQRLYKAPFFTLPNLLANKQIVPELLQDEVNPENLSAHLLELLEGNNEALIHTFTEIHQTLAQNADKVSAQAVLDLIPHV</sequence>
<evidence type="ECO:0000256" key="3">
    <source>
        <dbReference type="ARBA" id="ARBA00012687"/>
    </source>
</evidence>
<evidence type="ECO:0000256" key="11">
    <source>
        <dbReference type="HAMAP-Rule" id="MF_00392"/>
    </source>
</evidence>
<dbReference type="GO" id="GO:0016020">
    <property type="term" value="C:membrane"/>
    <property type="evidence" value="ECO:0007669"/>
    <property type="project" value="GOC"/>
</dbReference>
<dbReference type="GO" id="GO:0009245">
    <property type="term" value="P:lipid A biosynthetic process"/>
    <property type="evidence" value="ECO:0007669"/>
    <property type="project" value="UniProtKB-UniRule"/>
</dbReference>
<keyword evidence="6 11" id="KW-0441">Lipid A biosynthesis</keyword>
<comment type="similarity">
    <text evidence="2 11">Belongs to the LpxB family.</text>
</comment>
<dbReference type="UniPathway" id="UPA00973"/>